<keyword evidence="2" id="KW-1185">Reference proteome</keyword>
<evidence type="ECO:0000313" key="2">
    <source>
        <dbReference type="Proteomes" id="UP000325440"/>
    </source>
</evidence>
<evidence type="ECO:0000313" key="1">
    <source>
        <dbReference type="EMBL" id="VVC35883.1"/>
    </source>
</evidence>
<sequence length="124" mass="14633">MVKARKLIQSQFCSAKKWQEEWLDNTVLHTNLIKDPAQRVKGFELPRQEWVILNRLRIGHGRYGHMMFKWKLKDIPECDCGNYSQTMRHITDECANRRFPSGINGLNEATKESCEWIKALDIEI</sequence>
<protein>
    <submittedName>
        <fullName evidence="1">Uncharacterized protein</fullName>
    </submittedName>
</protein>
<organism evidence="1 2">
    <name type="scientific">Cinara cedri</name>
    <dbReference type="NCBI Taxonomy" id="506608"/>
    <lineage>
        <taxon>Eukaryota</taxon>
        <taxon>Metazoa</taxon>
        <taxon>Ecdysozoa</taxon>
        <taxon>Arthropoda</taxon>
        <taxon>Hexapoda</taxon>
        <taxon>Insecta</taxon>
        <taxon>Pterygota</taxon>
        <taxon>Neoptera</taxon>
        <taxon>Paraneoptera</taxon>
        <taxon>Hemiptera</taxon>
        <taxon>Sternorrhyncha</taxon>
        <taxon>Aphidomorpha</taxon>
        <taxon>Aphidoidea</taxon>
        <taxon>Aphididae</taxon>
        <taxon>Lachninae</taxon>
        <taxon>Cinara</taxon>
    </lineage>
</organism>
<dbReference type="EMBL" id="CABPRJ010001429">
    <property type="protein sequence ID" value="VVC35883.1"/>
    <property type="molecule type" value="Genomic_DNA"/>
</dbReference>
<proteinExistence type="predicted"/>
<dbReference type="Proteomes" id="UP000325440">
    <property type="component" value="Unassembled WGS sequence"/>
</dbReference>
<name>A0A5E4MUE0_9HEMI</name>
<accession>A0A5E4MUE0</accession>
<dbReference type="OrthoDB" id="10407422at2759"/>
<gene>
    <name evidence="1" type="ORF">CINCED_3A017704</name>
</gene>
<reference evidence="1 2" key="1">
    <citation type="submission" date="2019-08" db="EMBL/GenBank/DDBJ databases">
        <authorList>
            <person name="Alioto T."/>
            <person name="Alioto T."/>
            <person name="Gomez Garrido J."/>
        </authorList>
    </citation>
    <scope>NUCLEOTIDE SEQUENCE [LARGE SCALE GENOMIC DNA]</scope>
</reference>
<dbReference type="AlphaFoldDB" id="A0A5E4MUE0"/>